<gene>
    <name evidence="2" type="ORF">O181_069662</name>
</gene>
<keyword evidence="3" id="KW-1185">Reference proteome</keyword>
<feature type="region of interest" description="Disordered" evidence="1">
    <location>
        <begin position="55"/>
        <end position="115"/>
    </location>
</feature>
<accession>A0A9Q3I7I1</accession>
<evidence type="ECO:0000256" key="1">
    <source>
        <dbReference type="SAM" id="MobiDB-lite"/>
    </source>
</evidence>
<evidence type="ECO:0000313" key="2">
    <source>
        <dbReference type="EMBL" id="MBW0529947.1"/>
    </source>
</evidence>
<dbReference type="Proteomes" id="UP000765509">
    <property type="component" value="Unassembled WGS sequence"/>
</dbReference>
<reference evidence="2" key="1">
    <citation type="submission" date="2021-03" db="EMBL/GenBank/DDBJ databases">
        <title>Draft genome sequence of rust myrtle Austropuccinia psidii MF-1, a brazilian biotype.</title>
        <authorList>
            <person name="Quecine M.C."/>
            <person name="Pachon D.M.R."/>
            <person name="Bonatelli M.L."/>
            <person name="Correr F.H."/>
            <person name="Franceschini L.M."/>
            <person name="Leite T.F."/>
            <person name="Margarido G.R.A."/>
            <person name="Almeida C.A."/>
            <person name="Ferrarezi J.A."/>
            <person name="Labate C.A."/>
        </authorList>
    </citation>
    <scope>NUCLEOTIDE SEQUENCE</scope>
    <source>
        <strain evidence="2">MF-1</strain>
    </source>
</reference>
<feature type="compositionally biased region" description="Polar residues" evidence="1">
    <location>
        <begin position="65"/>
        <end position="93"/>
    </location>
</feature>
<organism evidence="2 3">
    <name type="scientific">Austropuccinia psidii MF-1</name>
    <dbReference type="NCBI Taxonomy" id="1389203"/>
    <lineage>
        <taxon>Eukaryota</taxon>
        <taxon>Fungi</taxon>
        <taxon>Dikarya</taxon>
        <taxon>Basidiomycota</taxon>
        <taxon>Pucciniomycotina</taxon>
        <taxon>Pucciniomycetes</taxon>
        <taxon>Pucciniales</taxon>
        <taxon>Sphaerophragmiaceae</taxon>
        <taxon>Austropuccinia</taxon>
    </lineage>
</organism>
<comment type="caution">
    <text evidence="2">The sequence shown here is derived from an EMBL/GenBank/DDBJ whole genome shotgun (WGS) entry which is preliminary data.</text>
</comment>
<proteinExistence type="predicted"/>
<evidence type="ECO:0000313" key="3">
    <source>
        <dbReference type="Proteomes" id="UP000765509"/>
    </source>
</evidence>
<sequence length="115" mass="12946">MIWPKGHRAPEGPKLAIKVWCGQFAPNLVPGWNCHNTNGGGSLFVVVTPSYRRTSDPEREYSDSCRLTRSRQNPLSSGFTPFRNQQISGQESPFFTIPGGFQEKTRIQGQKQDHL</sequence>
<name>A0A9Q3I7I1_9BASI</name>
<feature type="compositionally biased region" description="Basic and acidic residues" evidence="1">
    <location>
        <begin position="103"/>
        <end position="115"/>
    </location>
</feature>
<dbReference type="EMBL" id="AVOT02035564">
    <property type="protein sequence ID" value="MBW0529947.1"/>
    <property type="molecule type" value="Genomic_DNA"/>
</dbReference>
<dbReference type="AlphaFoldDB" id="A0A9Q3I7I1"/>
<protein>
    <submittedName>
        <fullName evidence="2">Uncharacterized protein</fullName>
    </submittedName>
</protein>